<dbReference type="Pfam" id="PF24968">
    <property type="entry name" value="DUF7770"/>
    <property type="match status" value="1"/>
</dbReference>
<keyword evidence="3" id="KW-1185">Reference proteome</keyword>
<evidence type="ECO:0000313" key="3">
    <source>
        <dbReference type="Proteomes" id="UP001176059"/>
    </source>
</evidence>
<feature type="domain" description="DUF7770" evidence="1">
    <location>
        <begin position="6"/>
        <end position="150"/>
    </location>
</feature>
<reference evidence="2" key="1">
    <citation type="submission" date="2022-08" db="EMBL/GenBank/DDBJ databases">
        <authorList>
            <consortium name="DOE Joint Genome Institute"/>
            <person name="Min B."/>
            <person name="Sierra-Patev S."/>
            <person name="Naranjo-Ortiz M."/>
            <person name="Looney B."/>
            <person name="Konkel Z."/>
            <person name="Slot J.C."/>
            <person name="Sakamoto Y."/>
            <person name="Steenwyk J.L."/>
            <person name="Rokas A."/>
            <person name="Carro J."/>
            <person name="Camarero S."/>
            <person name="Ferreira P."/>
            <person name="Molpeceres G."/>
            <person name="Ruiz-duenas F.J."/>
            <person name="Serrano A."/>
            <person name="Henrissat B."/>
            <person name="Drula E."/>
            <person name="Hughes K.W."/>
            <person name="Mata J.L."/>
            <person name="Ishikawa N.K."/>
            <person name="Vargas-Isla R."/>
            <person name="Ushijima S."/>
            <person name="Smith C.A."/>
            <person name="Ahrendt S."/>
            <person name="Andreopoulos W."/>
            <person name="He G."/>
            <person name="LaButti K."/>
            <person name="Lipzen A."/>
            <person name="Ng V."/>
            <person name="Riley R."/>
            <person name="Sandor L."/>
            <person name="Barry K."/>
            <person name="Martinez A.T."/>
            <person name="Xiao Y."/>
            <person name="Gibbons J.G."/>
            <person name="Terashima K."/>
            <person name="Hibbett D.S."/>
            <person name="Grigoriev I.V."/>
        </authorList>
    </citation>
    <scope>NUCLEOTIDE SEQUENCE</scope>
    <source>
        <strain evidence="2">ET3784</strain>
    </source>
</reference>
<dbReference type="EMBL" id="JANVFO010000019">
    <property type="protein sequence ID" value="KAJ3733178.1"/>
    <property type="molecule type" value="Genomic_DNA"/>
</dbReference>
<reference evidence="2" key="2">
    <citation type="journal article" date="2023" name="Proc. Natl. Acad. Sci. U.S.A.">
        <title>A global phylogenomic analysis of the shiitake genus Lentinula.</title>
        <authorList>
            <person name="Sierra-Patev S."/>
            <person name="Min B."/>
            <person name="Naranjo-Ortiz M."/>
            <person name="Looney B."/>
            <person name="Konkel Z."/>
            <person name="Slot J.C."/>
            <person name="Sakamoto Y."/>
            <person name="Steenwyk J.L."/>
            <person name="Rokas A."/>
            <person name="Carro J."/>
            <person name="Camarero S."/>
            <person name="Ferreira P."/>
            <person name="Molpeceres G."/>
            <person name="Ruiz-Duenas F.J."/>
            <person name="Serrano A."/>
            <person name="Henrissat B."/>
            <person name="Drula E."/>
            <person name="Hughes K.W."/>
            <person name="Mata J.L."/>
            <person name="Ishikawa N.K."/>
            <person name="Vargas-Isla R."/>
            <person name="Ushijima S."/>
            <person name="Smith C.A."/>
            <person name="Donoghue J."/>
            <person name="Ahrendt S."/>
            <person name="Andreopoulos W."/>
            <person name="He G."/>
            <person name="LaButti K."/>
            <person name="Lipzen A."/>
            <person name="Ng V."/>
            <person name="Riley R."/>
            <person name="Sandor L."/>
            <person name="Barry K."/>
            <person name="Martinez A.T."/>
            <person name="Xiao Y."/>
            <person name="Gibbons J.G."/>
            <person name="Terashima K."/>
            <person name="Grigoriev I.V."/>
            <person name="Hibbett D."/>
        </authorList>
    </citation>
    <scope>NUCLEOTIDE SEQUENCE</scope>
    <source>
        <strain evidence="2">ET3784</strain>
    </source>
</reference>
<sequence length="150" mass="17288">QKYQVAHFRLFLILSAPPSAERPFESVELNNFSHNRLVTTTEIAYRRYLFSRTETFITVEMASTTTPHPTVREVLDHLFNEKKRHLYQLDSDTGSGCRYWCQTVLKDIARKGWLHNDAPHKTEQIADIIQHSVPGVLVSEVGNPKGGQFY</sequence>
<dbReference type="InterPro" id="IPR056672">
    <property type="entry name" value="DUF7770"/>
</dbReference>
<comment type="caution">
    <text evidence="2">The sequence shown here is derived from an EMBL/GenBank/DDBJ whole genome shotgun (WGS) entry which is preliminary data.</text>
</comment>
<dbReference type="Proteomes" id="UP001176059">
    <property type="component" value="Unassembled WGS sequence"/>
</dbReference>
<gene>
    <name evidence="2" type="ORF">DFJ43DRAFT_995772</name>
</gene>
<evidence type="ECO:0000313" key="2">
    <source>
        <dbReference type="EMBL" id="KAJ3733178.1"/>
    </source>
</evidence>
<dbReference type="AlphaFoldDB" id="A0AA38JUM1"/>
<proteinExistence type="predicted"/>
<protein>
    <recommendedName>
        <fullName evidence="1">DUF7770 domain-containing protein</fullName>
    </recommendedName>
</protein>
<evidence type="ECO:0000259" key="1">
    <source>
        <dbReference type="Pfam" id="PF24968"/>
    </source>
</evidence>
<organism evidence="2 3">
    <name type="scientific">Lentinula guzmanii</name>
    <dbReference type="NCBI Taxonomy" id="2804957"/>
    <lineage>
        <taxon>Eukaryota</taxon>
        <taxon>Fungi</taxon>
        <taxon>Dikarya</taxon>
        <taxon>Basidiomycota</taxon>
        <taxon>Agaricomycotina</taxon>
        <taxon>Agaricomycetes</taxon>
        <taxon>Agaricomycetidae</taxon>
        <taxon>Agaricales</taxon>
        <taxon>Marasmiineae</taxon>
        <taxon>Omphalotaceae</taxon>
        <taxon>Lentinula</taxon>
    </lineage>
</organism>
<accession>A0AA38JUM1</accession>
<feature type="non-terminal residue" evidence="2">
    <location>
        <position position="1"/>
    </location>
</feature>
<name>A0AA38JUM1_9AGAR</name>